<keyword evidence="2" id="KW-1185">Reference proteome</keyword>
<dbReference type="Proteomes" id="UP001057402">
    <property type="component" value="Chromosome 3"/>
</dbReference>
<organism evidence="1 2">
    <name type="scientific">Melastoma candidum</name>
    <dbReference type="NCBI Taxonomy" id="119954"/>
    <lineage>
        <taxon>Eukaryota</taxon>
        <taxon>Viridiplantae</taxon>
        <taxon>Streptophyta</taxon>
        <taxon>Embryophyta</taxon>
        <taxon>Tracheophyta</taxon>
        <taxon>Spermatophyta</taxon>
        <taxon>Magnoliopsida</taxon>
        <taxon>eudicotyledons</taxon>
        <taxon>Gunneridae</taxon>
        <taxon>Pentapetalae</taxon>
        <taxon>rosids</taxon>
        <taxon>malvids</taxon>
        <taxon>Myrtales</taxon>
        <taxon>Melastomataceae</taxon>
        <taxon>Melastomatoideae</taxon>
        <taxon>Melastomateae</taxon>
        <taxon>Melastoma</taxon>
    </lineage>
</organism>
<sequence>MASVVSSFFLPMITILCALPAPWHAQSDASHLPAHSFHGSLRKELGYSFGAHPYYSSHPFFREEGGGVVPIKAAIFPRASDESASMTTSSLLYSSARVVSVDSFGAKADGKQDNTLAFQKAWTEACSTSKDAVLLVPNKNYFIGPITFSGPCQSNIFLQMKGSIKASDDQSKYKNDGRHWILFKNVANLVVDGGGSGKVDGNGKFWWQNSCKVDESLPCKDAPTAMTFYGCNNLRVQNLKIQNAQQMHMSFEKCSNVNVSGIQVTAPADSPNTDGIHVTGTQNIHISSCVIGTGDDCISIVAGSQKVYATNITCGPGHGISIGSLGSDNSAAYVSGVYLDGAKLIGTTNGVRIKTWQGGLGSASQISFKNIEMQSVSNPIIIDQNYCDQAQPCKNQKSAVQVKDVVYENIRGTSARGGPLHLQQ</sequence>
<reference evidence="2" key="1">
    <citation type="journal article" date="2023" name="Front. Plant Sci.">
        <title>Chromosomal-level genome assembly of Melastoma candidum provides insights into trichome evolution.</title>
        <authorList>
            <person name="Zhong Y."/>
            <person name="Wu W."/>
            <person name="Sun C."/>
            <person name="Zou P."/>
            <person name="Liu Y."/>
            <person name="Dai S."/>
            <person name="Zhou R."/>
        </authorList>
    </citation>
    <scope>NUCLEOTIDE SEQUENCE [LARGE SCALE GENOMIC DNA]</scope>
</reference>
<proteinExistence type="predicted"/>
<name>A0ACB9RVT4_9MYRT</name>
<protein>
    <submittedName>
        <fullName evidence="1">Uncharacterized protein</fullName>
    </submittedName>
</protein>
<evidence type="ECO:0000313" key="1">
    <source>
        <dbReference type="EMBL" id="KAI4381498.1"/>
    </source>
</evidence>
<dbReference type="EMBL" id="CM042882">
    <property type="protein sequence ID" value="KAI4381498.1"/>
    <property type="molecule type" value="Genomic_DNA"/>
</dbReference>
<accession>A0ACB9RVT4</accession>
<gene>
    <name evidence="1" type="ORF">MLD38_007565</name>
</gene>
<evidence type="ECO:0000313" key="2">
    <source>
        <dbReference type="Proteomes" id="UP001057402"/>
    </source>
</evidence>
<comment type="caution">
    <text evidence="1">The sequence shown here is derived from an EMBL/GenBank/DDBJ whole genome shotgun (WGS) entry which is preliminary data.</text>
</comment>